<reference evidence="2 3" key="1">
    <citation type="submission" date="2016-01" db="EMBL/GenBank/DDBJ databases">
        <title>The new phylogeny of the genus Mycobacterium.</title>
        <authorList>
            <person name="Tarcisio F."/>
            <person name="Conor M."/>
            <person name="Antonella G."/>
            <person name="Elisabetta G."/>
            <person name="Giulia F.S."/>
            <person name="Sara T."/>
            <person name="Anna F."/>
            <person name="Clotilde B."/>
            <person name="Roberto B."/>
            <person name="Veronica D.S."/>
            <person name="Fabio R."/>
            <person name="Monica P."/>
            <person name="Olivier J."/>
            <person name="Enrico T."/>
            <person name="Nicola S."/>
        </authorList>
    </citation>
    <scope>NUCLEOTIDE SEQUENCE [LARGE SCALE GENOMIC DNA]</scope>
    <source>
        <strain evidence="2 3">DSM 44160</strain>
    </source>
</reference>
<sequence length="83" mass="9065">MIEPSGIRVPRPRRRQAAAAPHHRGPLLGQRLGRHRDSPAVPDHRLPGQQPAQQSQLLVGQPAAVTQIQAEDLVLLGPVTQRL</sequence>
<dbReference type="Proteomes" id="UP000193928">
    <property type="component" value="Unassembled WGS sequence"/>
</dbReference>
<dbReference type="AlphaFoldDB" id="A0A1X1WYX2"/>
<feature type="region of interest" description="Disordered" evidence="1">
    <location>
        <begin position="1"/>
        <end position="58"/>
    </location>
</feature>
<dbReference type="EMBL" id="LQOY01000053">
    <property type="protein sequence ID" value="ORV91835.1"/>
    <property type="molecule type" value="Genomic_DNA"/>
</dbReference>
<evidence type="ECO:0000313" key="2">
    <source>
        <dbReference type="EMBL" id="ORV91835.1"/>
    </source>
</evidence>
<proteinExistence type="predicted"/>
<evidence type="ECO:0000313" key="3">
    <source>
        <dbReference type="Proteomes" id="UP000193928"/>
    </source>
</evidence>
<comment type="caution">
    <text evidence="2">The sequence shown here is derived from an EMBL/GenBank/DDBJ whole genome shotgun (WGS) entry which is preliminary data.</text>
</comment>
<name>A0A1X1WYX2_MYCGO</name>
<accession>A0A1X1WYX2</accession>
<evidence type="ECO:0000256" key="1">
    <source>
        <dbReference type="SAM" id="MobiDB-lite"/>
    </source>
</evidence>
<organism evidence="2 3">
    <name type="scientific">Mycobacterium gordonae</name>
    <dbReference type="NCBI Taxonomy" id="1778"/>
    <lineage>
        <taxon>Bacteria</taxon>
        <taxon>Bacillati</taxon>
        <taxon>Actinomycetota</taxon>
        <taxon>Actinomycetes</taxon>
        <taxon>Mycobacteriales</taxon>
        <taxon>Mycobacteriaceae</taxon>
        <taxon>Mycobacterium</taxon>
    </lineage>
</organism>
<keyword evidence="3" id="KW-1185">Reference proteome</keyword>
<feature type="compositionally biased region" description="Basic and acidic residues" evidence="1">
    <location>
        <begin position="35"/>
        <end position="46"/>
    </location>
</feature>
<protein>
    <submittedName>
        <fullName evidence="2">Uncharacterized protein</fullName>
    </submittedName>
</protein>
<feature type="compositionally biased region" description="Basic residues" evidence="1">
    <location>
        <begin position="10"/>
        <end position="25"/>
    </location>
</feature>
<gene>
    <name evidence="2" type="ORF">AWC08_20220</name>
</gene>